<dbReference type="PROSITE" id="PS50005">
    <property type="entry name" value="TPR"/>
    <property type="match status" value="2"/>
</dbReference>
<evidence type="ECO:0000256" key="3">
    <source>
        <dbReference type="ARBA" id="ARBA00034247"/>
    </source>
</evidence>
<feature type="chain" id="PRO_5031380565" description="diguanylate cyclase" evidence="6">
    <location>
        <begin position="21"/>
        <end position="621"/>
    </location>
</feature>
<protein>
    <recommendedName>
        <fullName evidence="2">diguanylate cyclase</fullName>
        <ecNumber evidence="2">2.7.7.65</ecNumber>
    </recommendedName>
</protein>
<dbReference type="GO" id="GO:0052621">
    <property type="term" value="F:diguanylate cyclase activity"/>
    <property type="evidence" value="ECO:0007669"/>
    <property type="project" value="UniProtKB-EC"/>
</dbReference>
<dbReference type="Pfam" id="PF13181">
    <property type="entry name" value="TPR_8"/>
    <property type="match status" value="1"/>
</dbReference>
<keyword evidence="4" id="KW-0802">TPR repeat</keyword>
<comment type="caution">
    <text evidence="8">The sequence shown here is derived from an EMBL/GenBank/DDBJ whole genome shotgun (WGS) entry which is preliminary data.</text>
</comment>
<keyword evidence="5" id="KW-0812">Transmembrane</keyword>
<evidence type="ECO:0000313" key="8">
    <source>
        <dbReference type="EMBL" id="NMP30015.1"/>
    </source>
</evidence>
<evidence type="ECO:0000256" key="4">
    <source>
        <dbReference type="PROSITE-ProRule" id="PRU00339"/>
    </source>
</evidence>
<evidence type="ECO:0000256" key="5">
    <source>
        <dbReference type="SAM" id="Phobius"/>
    </source>
</evidence>
<dbReference type="PANTHER" id="PTHR45138:SF9">
    <property type="entry name" value="DIGUANYLATE CYCLASE DGCM-RELATED"/>
    <property type="match status" value="1"/>
</dbReference>
<dbReference type="RefSeq" id="WP_169073366.1">
    <property type="nucleotide sequence ID" value="NZ_JABBXH010000001.1"/>
</dbReference>
<comment type="catalytic activity">
    <reaction evidence="3">
        <text>2 GTP = 3',3'-c-di-GMP + 2 diphosphate</text>
        <dbReference type="Rhea" id="RHEA:24898"/>
        <dbReference type="ChEBI" id="CHEBI:33019"/>
        <dbReference type="ChEBI" id="CHEBI:37565"/>
        <dbReference type="ChEBI" id="CHEBI:58805"/>
        <dbReference type="EC" id="2.7.7.65"/>
    </reaction>
</comment>
<dbReference type="PANTHER" id="PTHR45138">
    <property type="entry name" value="REGULATORY COMPONENTS OF SENSORY TRANSDUCTION SYSTEM"/>
    <property type="match status" value="1"/>
</dbReference>
<evidence type="ECO:0000256" key="1">
    <source>
        <dbReference type="ARBA" id="ARBA00001946"/>
    </source>
</evidence>
<dbReference type="CDD" id="cd01949">
    <property type="entry name" value="GGDEF"/>
    <property type="match status" value="1"/>
</dbReference>
<dbReference type="AlphaFoldDB" id="A0A7Y0L8P9"/>
<dbReference type="InterPro" id="IPR019734">
    <property type="entry name" value="TPR_rpt"/>
</dbReference>
<evidence type="ECO:0000256" key="2">
    <source>
        <dbReference type="ARBA" id="ARBA00012528"/>
    </source>
</evidence>
<gene>
    <name evidence="8" type="ORF">HII17_00450</name>
</gene>
<keyword evidence="5" id="KW-0472">Membrane</keyword>
<feature type="repeat" description="TPR" evidence="4">
    <location>
        <begin position="182"/>
        <end position="215"/>
    </location>
</feature>
<proteinExistence type="predicted"/>
<dbReference type="SUPFAM" id="SSF48452">
    <property type="entry name" value="TPR-like"/>
    <property type="match status" value="2"/>
</dbReference>
<evidence type="ECO:0000256" key="6">
    <source>
        <dbReference type="SAM" id="SignalP"/>
    </source>
</evidence>
<evidence type="ECO:0000313" key="9">
    <source>
        <dbReference type="Proteomes" id="UP000568664"/>
    </source>
</evidence>
<keyword evidence="6" id="KW-0732">Signal</keyword>
<feature type="domain" description="GGDEF" evidence="7">
    <location>
        <begin position="486"/>
        <end position="620"/>
    </location>
</feature>
<dbReference type="SMART" id="SM00028">
    <property type="entry name" value="TPR"/>
    <property type="match status" value="5"/>
</dbReference>
<name>A0A7Y0L8P9_9GAMM</name>
<keyword evidence="9" id="KW-1185">Reference proteome</keyword>
<keyword evidence="5" id="KW-1133">Transmembrane helix</keyword>
<dbReference type="EC" id="2.7.7.65" evidence="2"/>
<dbReference type="SMART" id="SM00267">
    <property type="entry name" value="GGDEF"/>
    <property type="match status" value="1"/>
</dbReference>
<dbReference type="Proteomes" id="UP000568664">
    <property type="component" value="Unassembled WGS sequence"/>
</dbReference>
<dbReference type="SUPFAM" id="SSF55073">
    <property type="entry name" value="Nucleotide cyclase"/>
    <property type="match status" value="1"/>
</dbReference>
<dbReference type="InterPro" id="IPR000160">
    <property type="entry name" value="GGDEF_dom"/>
</dbReference>
<reference evidence="8 9" key="1">
    <citation type="submission" date="2020-04" db="EMBL/GenBank/DDBJ databases">
        <title>Thalassotalea sp. M1531, isolated from the surface of marine red alga.</title>
        <authorList>
            <person name="Pang L."/>
            <person name="Lu D.-C."/>
        </authorList>
    </citation>
    <scope>NUCLEOTIDE SEQUENCE [LARGE SCALE GENOMIC DNA]</scope>
    <source>
        <strain evidence="8 9">M1531</strain>
    </source>
</reference>
<dbReference type="PROSITE" id="PS50887">
    <property type="entry name" value="GGDEF"/>
    <property type="match status" value="1"/>
</dbReference>
<organism evidence="8 9">
    <name type="scientific">Thalassotalea algicola</name>
    <dbReference type="NCBI Taxonomy" id="2716224"/>
    <lineage>
        <taxon>Bacteria</taxon>
        <taxon>Pseudomonadati</taxon>
        <taxon>Pseudomonadota</taxon>
        <taxon>Gammaproteobacteria</taxon>
        <taxon>Alteromonadales</taxon>
        <taxon>Colwelliaceae</taxon>
        <taxon>Thalassotalea</taxon>
    </lineage>
</organism>
<dbReference type="Pfam" id="PF00990">
    <property type="entry name" value="GGDEF"/>
    <property type="match status" value="1"/>
</dbReference>
<dbReference type="NCBIfam" id="TIGR00254">
    <property type="entry name" value="GGDEF"/>
    <property type="match status" value="1"/>
</dbReference>
<dbReference type="InterPro" id="IPR050469">
    <property type="entry name" value="Diguanylate_Cyclase"/>
</dbReference>
<dbReference type="InterPro" id="IPR029787">
    <property type="entry name" value="Nucleotide_cyclase"/>
</dbReference>
<dbReference type="EMBL" id="JABBXH010000001">
    <property type="protein sequence ID" value="NMP30015.1"/>
    <property type="molecule type" value="Genomic_DNA"/>
</dbReference>
<dbReference type="Gene3D" id="1.25.40.10">
    <property type="entry name" value="Tetratricopeptide repeat domain"/>
    <property type="match status" value="2"/>
</dbReference>
<comment type="cofactor">
    <cofactor evidence="1">
        <name>Mg(2+)</name>
        <dbReference type="ChEBI" id="CHEBI:18420"/>
    </cofactor>
</comment>
<evidence type="ECO:0000259" key="7">
    <source>
        <dbReference type="PROSITE" id="PS50887"/>
    </source>
</evidence>
<feature type="transmembrane region" description="Helical" evidence="5">
    <location>
        <begin position="425"/>
        <end position="443"/>
    </location>
</feature>
<sequence length="621" mass="71713">MWCRVVFSLFLFAQVFSIQANSFTVEHFKSIANDINRNPYPVYLQLLEIEKNKDQLEDEAYLWLLYRKAQAETLLYFHDKFSETVTYAQSRLTPDSPPEVVAAFNSFAGLVAERNGKYEEAAAYFRKAMALAERNSLNYVYTQAKHYLAYTLSLTELYETSLADLQEAYVEAFALDDHFLIAVINETYGAVYGYMNEYEKSIEHYNRALDTYERLGYKPYVVEAIYGLASTYRYMKKYDLAIDKFSLYMDRIEYTPNKEISYFGAYGLGMTYAEKGDCVHALEVIDKALNLKGQVDYDAELYKKRAQCYITLGQLDDAKQSIEMAESIFAKLPELTDTKWALETKKLRGQLAFAQGDFENGYVFLQDYYQRYTQFLIKNSSTQLIRVRAAMELERQNIEVSLLQQRNKVQQLQIAEQESENRQQIYFIVVAVIVLILILAIVINQYRNNKKIFALSITDPLSGSYNRRYIFDCLDRLVVNSQNKQSELAILLFDIDDFKQVNDQYGHPFGDEVIFRVAQLTQETLRVGDIVGRIGGEEFLCILPRTDVKQAATIAERLKENIEQALFTTESRDTVKITVSVGISALDESRQDRATLYVQSDKALYKAKHQGKNQVVTYSDV</sequence>
<dbReference type="Gene3D" id="3.30.70.270">
    <property type="match status" value="1"/>
</dbReference>
<feature type="signal peptide" evidence="6">
    <location>
        <begin position="1"/>
        <end position="20"/>
    </location>
</feature>
<dbReference type="FunFam" id="3.30.70.270:FF:000001">
    <property type="entry name" value="Diguanylate cyclase domain protein"/>
    <property type="match status" value="1"/>
</dbReference>
<feature type="repeat" description="TPR" evidence="4">
    <location>
        <begin position="102"/>
        <end position="135"/>
    </location>
</feature>
<dbReference type="Pfam" id="PF13424">
    <property type="entry name" value="TPR_12"/>
    <property type="match status" value="1"/>
</dbReference>
<dbReference type="InterPro" id="IPR043128">
    <property type="entry name" value="Rev_trsase/Diguanyl_cyclase"/>
</dbReference>
<accession>A0A7Y0L8P9</accession>
<dbReference type="InterPro" id="IPR011990">
    <property type="entry name" value="TPR-like_helical_dom_sf"/>
</dbReference>